<dbReference type="Proteomes" id="UP000176493">
    <property type="component" value="Unassembled WGS sequence"/>
</dbReference>
<name>A0A1G2MAL1_9BACT</name>
<dbReference type="GO" id="GO:0015774">
    <property type="term" value="P:polysaccharide transport"/>
    <property type="evidence" value="ECO:0007669"/>
    <property type="project" value="InterPro"/>
</dbReference>
<organism evidence="1 2">
    <name type="scientific">Candidatus Taylorbacteria bacterium RIFCSPHIGHO2_02_49_25</name>
    <dbReference type="NCBI Taxonomy" id="1802305"/>
    <lineage>
        <taxon>Bacteria</taxon>
        <taxon>Candidatus Tayloriibacteriota</taxon>
    </lineage>
</organism>
<dbReference type="AlphaFoldDB" id="A0A1G2MAL1"/>
<sequence>MRLFFVSWDGKKFGLSDVVAQLKEKSHEIVYWTYFREGSVDQSKFPHTIFHSVFDALEGKPANGVDTSDFQPPGADLMREFQETELTVLTMMGKKYWRFSLEERKHLYYRFLGYWYGVLQMYKPDAIVYSAIPHTVYDFVMYALAQKMRIKTIIFEPILLTTGWTIVMRDYKVGSSALIDEIERNDNKQFSLADLRPSTRGHYQKYAEIGEDTPPLYTQQALSFYKGIGLFFIKLRSLWTSLTVHGDFSVFMTLLTYIPRRLGPNLKKEYLRVQSTADFAKKFVYATLQYQPESQTCPQAGVFADQLLMIETLSAALPKDWFIYVKEHPALWPVLGVKFYNFRPKGYYEALAGLKNVKVVPVGTNSFQLIRHSQAVATGAGSVGWEAILRSKPVLVFGYPWYQHCEGAFKVKDTVSCKEAMQKIKKGFKISQQKVINLLACLDKVSVEAYFDSYTHEVSKIGVRQNIHNIVRAIETELQK</sequence>
<dbReference type="Pfam" id="PF05159">
    <property type="entry name" value="Capsule_synth"/>
    <property type="match status" value="1"/>
</dbReference>
<evidence type="ECO:0008006" key="3">
    <source>
        <dbReference type="Google" id="ProtNLM"/>
    </source>
</evidence>
<dbReference type="GO" id="GO:0000271">
    <property type="term" value="P:polysaccharide biosynthetic process"/>
    <property type="evidence" value="ECO:0007669"/>
    <property type="project" value="InterPro"/>
</dbReference>
<evidence type="ECO:0000313" key="1">
    <source>
        <dbReference type="EMBL" id="OHA20965.1"/>
    </source>
</evidence>
<gene>
    <name evidence="1" type="ORF">A2W52_01020</name>
</gene>
<evidence type="ECO:0000313" key="2">
    <source>
        <dbReference type="Proteomes" id="UP000176493"/>
    </source>
</evidence>
<proteinExistence type="predicted"/>
<accession>A0A1G2MAL1</accession>
<protein>
    <recommendedName>
        <fullName evidence="3">Capsule polysaccharide biosynthesis protein</fullName>
    </recommendedName>
</protein>
<reference evidence="1 2" key="1">
    <citation type="journal article" date="2016" name="Nat. Commun.">
        <title>Thousands of microbial genomes shed light on interconnected biogeochemical processes in an aquifer system.</title>
        <authorList>
            <person name="Anantharaman K."/>
            <person name="Brown C.T."/>
            <person name="Hug L.A."/>
            <person name="Sharon I."/>
            <person name="Castelle C.J."/>
            <person name="Probst A.J."/>
            <person name="Thomas B.C."/>
            <person name="Singh A."/>
            <person name="Wilkins M.J."/>
            <person name="Karaoz U."/>
            <person name="Brodie E.L."/>
            <person name="Williams K.H."/>
            <person name="Hubbard S.S."/>
            <person name="Banfield J.F."/>
        </authorList>
    </citation>
    <scope>NUCLEOTIDE SEQUENCE [LARGE SCALE GENOMIC DNA]</scope>
</reference>
<dbReference type="EMBL" id="MHRJ01000055">
    <property type="protein sequence ID" value="OHA20965.1"/>
    <property type="molecule type" value="Genomic_DNA"/>
</dbReference>
<dbReference type="InterPro" id="IPR007833">
    <property type="entry name" value="Capsule_polysaccharide_synth"/>
</dbReference>
<comment type="caution">
    <text evidence="1">The sequence shown here is derived from an EMBL/GenBank/DDBJ whole genome shotgun (WGS) entry which is preliminary data.</text>
</comment>